<dbReference type="STRING" id="914237.A0A1E1JQQ8"/>
<evidence type="ECO:0000313" key="9">
    <source>
        <dbReference type="Proteomes" id="UP000178129"/>
    </source>
</evidence>
<feature type="transmembrane region" description="Helical" evidence="7">
    <location>
        <begin position="52"/>
        <end position="77"/>
    </location>
</feature>
<evidence type="ECO:0000256" key="4">
    <source>
        <dbReference type="ARBA" id="ARBA00022824"/>
    </source>
</evidence>
<name>A0A1E1JQQ8_9HELO</name>
<dbReference type="Proteomes" id="UP000178129">
    <property type="component" value="Unassembled WGS sequence"/>
</dbReference>
<evidence type="ECO:0000256" key="2">
    <source>
        <dbReference type="ARBA" id="ARBA00008917"/>
    </source>
</evidence>
<evidence type="ECO:0000313" key="8">
    <source>
        <dbReference type="EMBL" id="CZS88167.1"/>
    </source>
</evidence>
<comment type="similarity">
    <text evidence="2 7">Belongs to the derlin family.</text>
</comment>
<dbReference type="AlphaFoldDB" id="A0A1E1JQQ8"/>
<keyword evidence="5 7" id="KW-1133">Transmembrane helix</keyword>
<dbReference type="FunCoup" id="A0A1E1JQQ8">
    <property type="interactions" value="482"/>
</dbReference>
<feature type="transmembrane region" description="Helical" evidence="7">
    <location>
        <begin position="21"/>
        <end position="40"/>
    </location>
</feature>
<evidence type="ECO:0000256" key="7">
    <source>
        <dbReference type="RuleBase" id="RU363059"/>
    </source>
</evidence>
<comment type="subcellular location">
    <subcellularLocation>
        <location evidence="1 7">Endoplasmic reticulum membrane</location>
        <topology evidence="1 7">Multi-pass membrane protein</topology>
    </subcellularLocation>
</comment>
<dbReference type="InParanoid" id="A0A1E1JQQ8"/>
<dbReference type="PANTHER" id="PTHR11009">
    <property type="entry name" value="DER1-LIKE PROTEIN, DERLIN"/>
    <property type="match status" value="1"/>
</dbReference>
<accession>A0A1E1JQQ8</accession>
<keyword evidence="3 7" id="KW-0812">Transmembrane</keyword>
<feature type="transmembrane region" description="Helical" evidence="7">
    <location>
        <begin position="141"/>
        <end position="164"/>
    </location>
</feature>
<keyword evidence="4 7" id="KW-0256">Endoplasmic reticulum</keyword>
<keyword evidence="6 7" id="KW-0472">Membrane</keyword>
<evidence type="ECO:0000256" key="1">
    <source>
        <dbReference type="ARBA" id="ARBA00004477"/>
    </source>
</evidence>
<keyword evidence="9" id="KW-1185">Reference proteome</keyword>
<evidence type="ECO:0000256" key="6">
    <source>
        <dbReference type="ARBA" id="ARBA00023136"/>
    </source>
</evidence>
<comment type="function">
    <text evidence="7">May be involved in the degradation of misfolded endoplasmic reticulum (ER) luminal proteins.</text>
</comment>
<gene>
    <name evidence="8" type="ORF">RCO7_01133</name>
</gene>
<dbReference type="EMBL" id="FJUW01000001">
    <property type="protein sequence ID" value="CZS88167.1"/>
    <property type="molecule type" value="Genomic_DNA"/>
</dbReference>
<reference evidence="9" key="1">
    <citation type="submission" date="2016-03" db="EMBL/GenBank/DDBJ databases">
        <authorList>
            <person name="Ploux O."/>
        </authorList>
    </citation>
    <scope>NUCLEOTIDE SEQUENCE [LARGE SCALE GENOMIC DNA]</scope>
    <source>
        <strain evidence="9">UK7</strain>
    </source>
</reference>
<dbReference type="Pfam" id="PF04511">
    <property type="entry name" value="DER1"/>
    <property type="match status" value="1"/>
</dbReference>
<proteinExistence type="inferred from homology"/>
<evidence type="ECO:0000256" key="5">
    <source>
        <dbReference type="ARBA" id="ARBA00022989"/>
    </source>
</evidence>
<dbReference type="InterPro" id="IPR035952">
    <property type="entry name" value="Rhomboid-like_sf"/>
</dbReference>
<dbReference type="GO" id="GO:0005789">
    <property type="term" value="C:endoplasmic reticulum membrane"/>
    <property type="evidence" value="ECO:0007669"/>
    <property type="project" value="UniProtKB-SubCell"/>
</dbReference>
<feature type="transmembrane region" description="Helical" evidence="7">
    <location>
        <begin position="98"/>
        <end position="121"/>
    </location>
</feature>
<evidence type="ECO:0000256" key="3">
    <source>
        <dbReference type="ARBA" id="ARBA00022692"/>
    </source>
</evidence>
<sequence>MWLIEAFFNAPPISRTLATTSFVFSLLLYTGVLNYSLFFLSLSRLIQLPPEIWRLVTSLLITGGGLSLLFDVYFLFVYGCKLEIASPRFSQRADYATYLGFVCGTILTLNLIPTVSGHALASPLAMSLITTSVRDTWDVPITLFIVTMPCQYLPYAFLLLTLVLSGPQAALIQATGLAAAHLYDLLSGIYPSSGIENSYIQTPKWMTKICGTQDVVVRPYGTASSMGVPTKKAWGIDLSWKRFGPGRTLGGEGEGEGEDETRLKGLMLAAIVMGCFLVVCAVLGYTFVYGLPWWVSGVEGGQITGTTHTGEGKDIP</sequence>
<protein>
    <recommendedName>
        <fullName evidence="7">Derlin</fullName>
    </recommendedName>
</protein>
<dbReference type="InterPro" id="IPR007599">
    <property type="entry name" value="DER1"/>
</dbReference>
<dbReference type="SUPFAM" id="SSF144091">
    <property type="entry name" value="Rhomboid-like"/>
    <property type="match status" value="1"/>
</dbReference>
<feature type="transmembrane region" description="Helical" evidence="7">
    <location>
        <begin position="266"/>
        <end position="288"/>
    </location>
</feature>
<organism evidence="8 9">
    <name type="scientific">Rhynchosporium graminicola</name>
    <dbReference type="NCBI Taxonomy" id="2792576"/>
    <lineage>
        <taxon>Eukaryota</taxon>
        <taxon>Fungi</taxon>
        <taxon>Dikarya</taxon>
        <taxon>Ascomycota</taxon>
        <taxon>Pezizomycotina</taxon>
        <taxon>Leotiomycetes</taxon>
        <taxon>Helotiales</taxon>
        <taxon>Ploettnerulaceae</taxon>
        <taxon>Rhynchosporium</taxon>
    </lineage>
</organism>
<comment type="caution">
    <text evidence="8">The sequence shown here is derived from an EMBL/GenBank/DDBJ whole genome shotgun (WGS) entry which is preliminary data.</text>
</comment>
<dbReference type="GO" id="GO:0006950">
    <property type="term" value="P:response to stress"/>
    <property type="evidence" value="ECO:0007669"/>
    <property type="project" value="UniProtKB-ARBA"/>
</dbReference>
<dbReference type="Gene3D" id="1.20.1540.10">
    <property type="entry name" value="Rhomboid-like"/>
    <property type="match status" value="1"/>
</dbReference>